<dbReference type="Gene3D" id="3.60.21.10">
    <property type="match status" value="1"/>
</dbReference>
<reference evidence="4" key="1">
    <citation type="journal article" date="2023" name="Mol. Phylogenet. Evol.">
        <title>Genome-scale phylogeny and comparative genomics of the fungal order Sordariales.</title>
        <authorList>
            <person name="Hensen N."/>
            <person name="Bonometti L."/>
            <person name="Westerberg I."/>
            <person name="Brannstrom I.O."/>
            <person name="Guillou S."/>
            <person name="Cros-Aarteil S."/>
            <person name="Calhoun S."/>
            <person name="Haridas S."/>
            <person name="Kuo A."/>
            <person name="Mondo S."/>
            <person name="Pangilinan J."/>
            <person name="Riley R."/>
            <person name="LaButti K."/>
            <person name="Andreopoulos B."/>
            <person name="Lipzen A."/>
            <person name="Chen C."/>
            <person name="Yan M."/>
            <person name="Daum C."/>
            <person name="Ng V."/>
            <person name="Clum A."/>
            <person name="Steindorff A."/>
            <person name="Ohm R.A."/>
            <person name="Martin F."/>
            <person name="Silar P."/>
            <person name="Natvig D.O."/>
            <person name="Lalanne C."/>
            <person name="Gautier V."/>
            <person name="Ament-Velasquez S.L."/>
            <person name="Kruys A."/>
            <person name="Hutchinson M.I."/>
            <person name="Powell A.J."/>
            <person name="Barry K."/>
            <person name="Miller A.N."/>
            <person name="Grigoriev I.V."/>
            <person name="Debuchy R."/>
            <person name="Gladieux P."/>
            <person name="Hiltunen Thoren M."/>
            <person name="Johannesson H."/>
        </authorList>
    </citation>
    <scope>NUCLEOTIDE SEQUENCE [LARGE SCALE GENOMIC DNA]</scope>
    <source>
        <strain evidence="4">CBS 340.73</strain>
    </source>
</reference>
<dbReference type="AlphaFoldDB" id="A0AAN6SAM6"/>
<dbReference type="InterPro" id="IPR004843">
    <property type="entry name" value="Calcineurin-like_PHP"/>
</dbReference>
<evidence type="ECO:0000259" key="2">
    <source>
        <dbReference type="Pfam" id="PF00149"/>
    </source>
</evidence>
<evidence type="ECO:0000313" key="4">
    <source>
        <dbReference type="Proteomes" id="UP001303473"/>
    </source>
</evidence>
<proteinExistence type="predicted"/>
<organism evidence="3 4">
    <name type="scientific">Diplogelasinospora grovesii</name>
    <dbReference type="NCBI Taxonomy" id="303347"/>
    <lineage>
        <taxon>Eukaryota</taxon>
        <taxon>Fungi</taxon>
        <taxon>Dikarya</taxon>
        <taxon>Ascomycota</taxon>
        <taxon>Pezizomycotina</taxon>
        <taxon>Sordariomycetes</taxon>
        <taxon>Sordariomycetidae</taxon>
        <taxon>Sordariales</taxon>
        <taxon>Diplogelasinosporaceae</taxon>
        <taxon>Diplogelasinospora</taxon>
    </lineage>
</organism>
<keyword evidence="4" id="KW-1185">Reference proteome</keyword>
<protein>
    <submittedName>
        <fullName evidence="3">Metallophosphoesterase domain protein</fullName>
    </submittedName>
</protein>
<evidence type="ECO:0000256" key="1">
    <source>
        <dbReference type="SAM" id="MobiDB-lite"/>
    </source>
</evidence>
<dbReference type="InterPro" id="IPR029052">
    <property type="entry name" value="Metallo-depent_PP-like"/>
</dbReference>
<comment type="caution">
    <text evidence="3">The sequence shown here is derived from an EMBL/GenBank/DDBJ whole genome shotgun (WGS) entry which is preliminary data.</text>
</comment>
<dbReference type="PANTHER" id="PTHR37844:SF2">
    <property type="entry name" value="SER_THR PROTEIN PHOSPHATASE SUPERFAMILY (AFU_ORTHOLOGUE AFUA_1G14840)"/>
    <property type="match status" value="1"/>
</dbReference>
<feature type="domain" description="Calcineurin-like phosphoesterase" evidence="2">
    <location>
        <begin position="67"/>
        <end position="301"/>
    </location>
</feature>
<dbReference type="Proteomes" id="UP001303473">
    <property type="component" value="Unassembled WGS sequence"/>
</dbReference>
<feature type="region of interest" description="Disordered" evidence="1">
    <location>
        <begin position="28"/>
        <end position="65"/>
    </location>
</feature>
<name>A0AAN6SAM6_9PEZI</name>
<gene>
    <name evidence="3" type="ORF">QBC46DRAFT_369085</name>
</gene>
<evidence type="ECO:0000313" key="3">
    <source>
        <dbReference type="EMBL" id="KAK3946188.1"/>
    </source>
</evidence>
<dbReference type="EMBL" id="MU853752">
    <property type="protein sequence ID" value="KAK3946188.1"/>
    <property type="molecule type" value="Genomic_DNA"/>
</dbReference>
<dbReference type="PANTHER" id="PTHR37844">
    <property type="entry name" value="SER/THR PROTEIN PHOSPHATASE SUPERFAMILY (AFU_ORTHOLOGUE AFUA_1G14840)"/>
    <property type="match status" value="1"/>
</dbReference>
<dbReference type="GO" id="GO:0016787">
    <property type="term" value="F:hydrolase activity"/>
    <property type="evidence" value="ECO:0007669"/>
    <property type="project" value="InterPro"/>
</dbReference>
<dbReference type="SUPFAM" id="SSF56300">
    <property type="entry name" value="Metallo-dependent phosphatases"/>
    <property type="match status" value="1"/>
</dbReference>
<accession>A0AAN6SAM6</accession>
<sequence length="363" mass="40756">MQQTIKSTENLRRCEKLEIEMKTFVKSLQKRLRNHQPSPPKSENTPEDRSNQPPPPPEDDPSSPFRFQILSDPHLEVGQQYSSYDFPACAPYLILAGDIGRLIDYPNYLTFLEAQASRFKLVFLVLGNHEFYGTSYETGLSEARRLCQEPSLTNKCILLHQTRYDIPTDPANPDDTGPDDTGATVLGCTLWSHIPEANAAEVAARVQDFSRISSWTIATHNSAHEQEVSWLRRQLAELQTPDAKERKVLVITHHAPTKEATSAPQYTGNPWSCAFSTEVLRDDPFGYTEGVNTWVFGHTHYSTDFSLPLYNASGSSARVVANQRGYVLPGSSAARKEEELQQAGYKKEKTGIHEFDPTKVVSL</sequence>
<dbReference type="Pfam" id="PF00149">
    <property type="entry name" value="Metallophos"/>
    <property type="match status" value="1"/>
</dbReference>